<feature type="region of interest" description="Disordered" evidence="1">
    <location>
        <begin position="1"/>
        <end position="23"/>
    </location>
</feature>
<dbReference type="EMBL" id="CP021330">
    <property type="protein sequence ID" value="AVX04065.1"/>
    <property type="molecule type" value="Genomic_DNA"/>
</dbReference>
<dbReference type="AlphaFoldDB" id="A0A2R4MDP9"/>
<protein>
    <submittedName>
        <fullName evidence="2">Uncharacterized protein</fullName>
    </submittedName>
</protein>
<feature type="compositionally biased region" description="Polar residues" evidence="1">
    <location>
        <begin position="142"/>
        <end position="162"/>
    </location>
</feature>
<evidence type="ECO:0000256" key="1">
    <source>
        <dbReference type="SAM" id="MobiDB-lite"/>
    </source>
</evidence>
<accession>A0A2R4MDP9</accession>
<reference evidence="2 3" key="1">
    <citation type="submission" date="2017-05" db="EMBL/GenBank/DDBJ databases">
        <title>Genome Analysis of Maritalea myrionectae HL2708#5.</title>
        <authorList>
            <consortium name="Cotde Inc.-PKNU"/>
            <person name="Jang D."/>
            <person name="Oh H.-M."/>
        </authorList>
    </citation>
    <scope>NUCLEOTIDE SEQUENCE [LARGE SCALE GENOMIC DNA]</scope>
    <source>
        <strain evidence="2 3">HL2708#5</strain>
    </source>
</reference>
<organism evidence="2 3">
    <name type="scientific">Maritalea myrionectae</name>
    <dbReference type="NCBI Taxonomy" id="454601"/>
    <lineage>
        <taxon>Bacteria</taxon>
        <taxon>Pseudomonadati</taxon>
        <taxon>Pseudomonadota</taxon>
        <taxon>Alphaproteobacteria</taxon>
        <taxon>Hyphomicrobiales</taxon>
        <taxon>Devosiaceae</taxon>
        <taxon>Maritalea</taxon>
    </lineage>
</organism>
<evidence type="ECO:0000313" key="2">
    <source>
        <dbReference type="EMBL" id="AVX04065.1"/>
    </source>
</evidence>
<dbReference type="RefSeq" id="WP_117395475.1">
    <property type="nucleotide sequence ID" value="NZ_CP021330.1"/>
</dbReference>
<gene>
    <name evidence="2" type="ORF">MXMO3_01535</name>
</gene>
<sequence>MNSHQLRAQTLAKKPPVPLPGEPEEVCAEATETLTKLVNVMNNETTLLRAGRLLEASELAAPKAELAQKYVGLARAIQHNAKTLQETAPHLLMALQKHQSALATQMAENMRVLATAKSLSEEIVGDVAAQLGQAQKPKTYGINGSTGPKAQSLQGVSINKTS</sequence>
<proteinExistence type="predicted"/>
<dbReference type="STRING" id="1122213.GCA_000423365_01255"/>
<feature type="region of interest" description="Disordered" evidence="1">
    <location>
        <begin position="137"/>
        <end position="162"/>
    </location>
</feature>
<keyword evidence="3" id="KW-1185">Reference proteome</keyword>
<dbReference type="Proteomes" id="UP000258927">
    <property type="component" value="Chromosome"/>
</dbReference>
<evidence type="ECO:0000313" key="3">
    <source>
        <dbReference type="Proteomes" id="UP000258927"/>
    </source>
</evidence>
<name>A0A2R4MDP9_9HYPH</name>
<dbReference type="KEGG" id="mmyr:MXMO3_01535"/>